<dbReference type="InterPro" id="IPR014729">
    <property type="entry name" value="Rossmann-like_a/b/a_fold"/>
</dbReference>
<name>Z9JX53_9MICO</name>
<keyword evidence="4" id="KW-1185">Reference proteome</keyword>
<dbReference type="Proteomes" id="UP000023067">
    <property type="component" value="Unassembled WGS sequence"/>
</dbReference>
<dbReference type="eggNOG" id="COG0589">
    <property type="taxonomic scope" value="Bacteria"/>
</dbReference>
<dbReference type="AlphaFoldDB" id="Z9JX53"/>
<dbReference type="PATRIC" id="fig|396014.3.peg.408"/>
<dbReference type="HOGENOM" id="CLU_121390_0_1_11"/>
<comment type="caution">
    <text evidence="3">The sequence shown here is derived from an EMBL/GenBank/DDBJ whole genome shotgun (WGS) entry which is preliminary data.</text>
</comment>
<proteinExistence type="inferred from homology"/>
<gene>
    <name evidence="3" type="ORF">BF93_07090</name>
</gene>
<evidence type="ECO:0000256" key="1">
    <source>
        <dbReference type="ARBA" id="ARBA00008791"/>
    </source>
</evidence>
<organism evidence="3 4">
    <name type="scientific">Brachybacterium phenoliresistens</name>
    <dbReference type="NCBI Taxonomy" id="396014"/>
    <lineage>
        <taxon>Bacteria</taxon>
        <taxon>Bacillati</taxon>
        <taxon>Actinomycetota</taxon>
        <taxon>Actinomycetes</taxon>
        <taxon>Micrococcales</taxon>
        <taxon>Dermabacteraceae</taxon>
        <taxon>Brachybacterium</taxon>
    </lineage>
</organism>
<feature type="domain" description="UspA" evidence="2">
    <location>
        <begin position="1"/>
        <end position="150"/>
    </location>
</feature>
<comment type="similarity">
    <text evidence="1">Belongs to the universal stress protein A family.</text>
</comment>
<dbReference type="PANTHER" id="PTHR46268">
    <property type="entry name" value="STRESS RESPONSE PROTEIN NHAX"/>
    <property type="match status" value="1"/>
</dbReference>
<evidence type="ECO:0000313" key="4">
    <source>
        <dbReference type="Proteomes" id="UP000023067"/>
    </source>
</evidence>
<protein>
    <recommendedName>
        <fullName evidence="2">UspA domain-containing protein</fullName>
    </recommendedName>
</protein>
<accession>Z9JX53</accession>
<dbReference type="EMBL" id="JDYK01000002">
    <property type="protein sequence ID" value="EWS82779.1"/>
    <property type="molecule type" value="Genomic_DNA"/>
</dbReference>
<reference evidence="3 4" key="1">
    <citation type="submission" date="2014-02" db="EMBL/GenBank/DDBJ databases">
        <title>Genome sequence of Brachybacterium phenoliresistens strain W13A50.</title>
        <authorList>
            <person name="Wang X."/>
        </authorList>
    </citation>
    <scope>NUCLEOTIDE SEQUENCE [LARGE SCALE GENOMIC DNA]</scope>
    <source>
        <strain evidence="3 4">W13A50</strain>
    </source>
</reference>
<dbReference type="Gene3D" id="3.40.50.620">
    <property type="entry name" value="HUPs"/>
    <property type="match status" value="1"/>
</dbReference>
<dbReference type="InterPro" id="IPR006016">
    <property type="entry name" value="UspA"/>
</dbReference>
<dbReference type="PANTHER" id="PTHR46268:SF6">
    <property type="entry name" value="UNIVERSAL STRESS PROTEIN UP12"/>
    <property type="match status" value="1"/>
</dbReference>
<dbReference type="SUPFAM" id="SSF52402">
    <property type="entry name" value="Adenine nucleotide alpha hydrolases-like"/>
    <property type="match status" value="1"/>
</dbReference>
<evidence type="ECO:0000259" key="2">
    <source>
        <dbReference type="Pfam" id="PF00582"/>
    </source>
</evidence>
<dbReference type="STRING" id="396014.BF93_07090"/>
<evidence type="ECO:0000313" key="3">
    <source>
        <dbReference type="EMBL" id="EWS82779.1"/>
    </source>
</evidence>
<dbReference type="RefSeq" id="WP_038370246.1">
    <property type="nucleotide sequence ID" value="NZ_BAAAOW010000001.1"/>
</dbReference>
<sequence length="166" mass="17570">MNAHVVVGVIPGQPSAVVETAADFASRFGADLVCASVDIARYTVAQSLDGTIIASSIDPELMDEKAERFDPMLEQSIGRTLEGRGISWSVRALAGNPAVELSDLAEQLDAIMIVVGTREAGLRGSLREFLSGSVAAHLAHHQHRPVLVVPLDPQPHGTQMPWAGAD</sequence>
<dbReference type="Pfam" id="PF00582">
    <property type="entry name" value="Usp"/>
    <property type="match status" value="1"/>
</dbReference>